<gene>
    <name evidence="1" type="ORF">VP01_666g3</name>
</gene>
<dbReference type="VEuPathDB" id="FungiDB:VP01_666g3"/>
<dbReference type="Proteomes" id="UP000037035">
    <property type="component" value="Unassembled WGS sequence"/>
</dbReference>
<protein>
    <submittedName>
        <fullName evidence="1">Uncharacterized protein</fullName>
    </submittedName>
</protein>
<proteinExistence type="predicted"/>
<dbReference type="EMBL" id="LAVV01012017">
    <property type="protein sequence ID" value="KNZ47108.1"/>
    <property type="molecule type" value="Genomic_DNA"/>
</dbReference>
<reference evidence="1 2" key="1">
    <citation type="submission" date="2015-08" db="EMBL/GenBank/DDBJ databases">
        <title>Next Generation Sequencing and Analysis of the Genome of Puccinia sorghi L Schw, the Causal Agent of Maize Common Rust.</title>
        <authorList>
            <person name="Rochi L."/>
            <person name="Burguener G."/>
            <person name="Darino M."/>
            <person name="Turjanski A."/>
            <person name="Kreff E."/>
            <person name="Dieguez M.J."/>
            <person name="Sacco F."/>
        </authorList>
    </citation>
    <scope>NUCLEOTIDE SEQUENCE [LARGE SCALE GENOMIC DNA]</scope>
    <source>
        <strain evidence="1 2">RO10H11247</strain>
    </source>
</reference>
<organism evidence="1 2">
    <name type="scientific">Puccinia sorghi</name>
    <dbReference type="NCBI Taxonomy" id="27349"/>
    <lineage>
        <taxon>Eukaryota</taxon>
        <taxon>Fungi</taxon>
        <taxon>Dikarya</taxon>
        <taxon>Basidiomycota</taxon>
        <taxon>Pucciniomycotina</taxon>
        <taxon>Pucciniomycetes</taxon>
        <taxon>Pucciniales</taxon>
        <taxon>Pucciniaceae</taxon>
        <taxon>Puccinia</taxon>
    </lineage>
</organism>
<name>A0A0L6UEW2_9BASI</name>
<sequence length="748" mass="86049">MVNRKTRVVFTCRTTAKLRLDSGRMRADRGDRLGTRFSIGGPGGLNCGGTPDFSKYMSPFFWGAFLKTVCSDSKNHSPPRNSYHNNQNHHPKKPYTTPTLLYYPIIHQHFKSTHSSRLKLSSELTTKSKKVPPIMKMELLPKIGLENKILLKLIESILEKKEDTKICIYTITTYSYLYKWIVESIVGVWFCFSRHYHNCWCLLYYHLHSSPSVLSTVISTLDMDIRDVGSIPTGHIFFSEFHINMTNSRKAIEQFDSCSMIFPEEIPTAPQDSYIYSGTHNPRHQIHQIYTAAPGIIIGSSFYKPLQCPKSLPIFSQTILRLALRFYTLIAPEDKVPQIPPSSNQLEEALPCLQICWNYPIEVFLGIKMATTPFEPPCSVSLSLSLSLGFIYSSLPSQSFAPLPRTPPHYLVFLIKMIIPHRLFPIDRRILSPDCIPRPYIRPHYNLSRNPDLVVNQIRHSQIYPLFPITSPSSSFEYPKPPSSNRLPWHKVQQSEQDSAPVLNSQLSLRINVTRSVENITWSFLHDLIHGLANWFETKVSFTLNYDWCSFHDRQNVYQRTSESSHQPLCRFLVFCTRDLSRDYLCLNSHMMSMMRVNKRGAVKQESSSMKHGTTPLEETVSSLKKKTYWKLVGQWSGFFHSSLHETCSYDWAGWKAYKAFFILKCTDNLQNCSRVRLQIGVYRKVACSSHVGVISFYRFPRQFLTAAIIGDSRPAKLFSCNVRRFIFILSFGFQGGKKDAKIKIDEA</sequence>
<evidence type="ECO:0000313" key="1">
    <source>
        <dbReference type="EMBL" id="KNZ47108.1"/>
    </source>
</evidence>
<dbReference type="AlphaFoldDB" id="A0A0L6UEW2"/>
<accession>A0A0L6UEW2</accession>
<comment type="caution">
    <text evidence="1">The sequence shown here is derived from an EMBL/GenBank/DDBJ whole genome shotgun (WGS) entry which is preliminary data.</text>
</comment>
<keyword evidence="2" id="KW-1185">Reference proteome</keyword>
<evidence type="ECO:0000313" key="2">
    <source>
        <dbReference type="Proteomes" id="UP000037035"/>
    </source>
</evidence>